<keyword evidence="2" id="KW-1185">Reference proteome</keyword>
<comment type="caution">
    <text evidence="1">The sequence shown here is derived from an EMBL/GenBank/DDBJ whole genome shotgun (WGS) entry which is preliminary data.</text>
</comment>
<sequence>MISSKTGEAASESNEKIVLAPNVLNATFRNFVEIILENHEKTIQTWHLDGYSFFAVAIDPGRWAPEKRKNYNLVDAVSRHNIQVCPGSWAAIMTTLDSGECGT</sequence>
<evidence type="ECO:0000313" key="2">
    <source>
        <dbReference type="Proteomes" id="UP001060215"/>
    </source>
</evidence>
<evidence type="ECO:0000313" key="1">
    <source>
        <dbReference type="EMBL" id="KAI7992683.1"/>
    </source>
</evidence>
<dbReference type="EMBL" id="CM045770">
    <property type="protein sequence ID" value="KAI7992683.1"/>
    <property type="molecule type" value="Genomic_DNA"/>
</dbReference>
<accession>A0ACC0FUZ8</accession>
<dbReference type="Proteomes" id="UP001060215">
    <property type="component" value="Chromosome 13"/>
</dbReference>
<name>A0ACC0FUZ8_9ERIC</name>
<gene>
    <name evidence="1" type="ORF">LOK49_LG12G00845</name>
</gene>
<protein>
    <submittedName>
        <fullName evidence="1">Uncharacterized protein</fullName>
    </submittedName>
</protein>
<reference evidence="1 2" key="1">
    <citation type="journal article" date="2022" name="Plant J.">
        <title>Chromosome-level genome of Camellia lanceoleosa provides a valuable resource for understanding genome evolution and self-incompatibility.</title>
        <authorList>
            <person name="Gong W."/>
            <person name="Xiao S."/>
            <person name="Wang L."/>
            <person name="Liao Z."/>
            <person name="Chang Y."/>
            <person name="Mo W."/>
            <person name="Hu G."/>
            <person name="Li W."/>
            <person name="Zhao G."/>
            <person name="Zhu H."/>
            <person name="Hu X."/>
            <person name="Ji K."/>
            <person name="Xiang X."/>
            <person name="Song Q."/>
            <person name="Yuan D."/>
            <person name="Jin S."/>
            <person name="Zhang L."/>
        </authorList>
    </citation>
    <scope>NUCLEOTIDE SEQUENCE [LARGE SCALE GENOMIC DNA]</scope>
    <source>
        <strain evidence="1">SQ_2022a</strain>
    </source>
</reference>
<organism evidence="1 2">
    <name type="scientific">Camellia lanceoleosa</name>
    <dbReference type="NCBI Taxonomy" id="1840588"/>
    <lineage>
        <taxon>Eukaryota</taxon>
        <taxon>Viridiplantae</taxon>
        <taxon>Streptophyta</taxon>
        <taxon>Embryophyta</taxon>
        <taxon>Tracheophyta</taxon>
        <taxon>Spermatophyta</taxon>
        <taxon>Magnoliopsida</taxon>
        <taxon>eudicotyledons</taxon>
        <taxon>Gunneridae</taxon>
        <taxon>Pentapetalae</taxon>
        <taxon>asterids</taxon>
        <taxon>Ericales</taxon>
        <taxon>Theaceae</taxon>
        <taxon>Camellia</taxon>
    </lineage>
</organism>
<proteinExistence type="predicted"/>